<sequence length="65" mass="7701">MKRSSRCIVKQFREAVLYSPMIQNTKRADRRVHRLSQLTAPSDLSQHIFLITINNSLNFYLSMQF</sequence>
<reference evidence="1 2" key="1">
    <citation type="submission" date="2020-09" db="EMBL/GenBank/DDBJ databases">
        <title>De no assembly of potato wild relative species, Solanum commersonii.</title>
        <authorList>
            <person name="Cho K."/>
        </authorList>
    </citation>
    <scope>NUCLEOTIDE SEQUENCE [LARGE SCALE GENOMIC DNA]</scope>
    <source>
        <strain evidence="1">LZ3.2</strain>
        <tissue evidence="1">Leaf</tissue>
    </source>
</reference>
<dbReference type="Proteomes" id="UP000824120">
    <property type="component" value="Chromosome 5"/>
</dbReference>
<evidence type="ECO:0000313" key="2">
    <source>
        <dbReference type="Proteomes" id="UP000824120"/>
    </source>
</evidence>
<keyword evidence="2" id="KW-1185">Reference proteome</keyword>
<gene>
    <name evidence="1" type="ORF">H5410_028107</name>
</gene>
<comment type="caution">
    <text evidence="1">The sequence shown here is derived from an EMBL/GenBank/DDBJ whole genome shotgun (WGS) entry which is preliminary data.</text>
</comment>
<organism evidence="1 2">
    <name type="scientific">Solanum commersonii</name>
    <name type="common">Commerson's wild potato</name>
    <name type="synonym">Commerson's nightshade</name>
    <dbReference type="NCBI Taxonomy" id="4109"/>
    <lineage>
        <taxon>Eukaryota</taxon>
        <taxon>Viridiplantae</taxon>
        <taxon>Streptophyta</taxon>
        <taxon>Embryophyta</taxon>
        <taxon>Tracheophyta</taxon>
        <taxon>Spermatophyta</taxon>
        <taxon>Magnoliopsida</taxon>
        <taxon>eudicotyledons</taxon>
        <taxon>Gunneridae</taxon>
        <taxon>Pentapetalae</taxon>
        <taxon>asterids</taxon>
        <taxon>lamiids</taxon>
        <taxon>Solanales</taxon>
        <taxon>Solanaceae</taxon>
        <taxon>Solanoideae</taxon>
        <taxon>Solaneae</taxon>
        <taxon>Solanum</taxon>
    </lineage>
</organism>
<proteinExistence type="predicted"/>
<name>A0A9J5Z408_SOLCO</name>
<accession>A0A9J5Z408</accession>
<evidence type="ECO:0000313" key="1">
    <source>
        <dbReference type="EMBL" id="KAG5606615.1"/>
    </source>
</evidence>
<dbReference type="AlphaFoldDB" id="A0A9J5Z408"/>
<dbReference type="EMBL" id="JACXVP010000005">
    <property type="protein sequence ID" value="KAG5606615.1"/>
    <property type="molecule type" value="Genomic_DNA"/>
</dbReference>
<protein>
    <submittedName>
        <fullName evidence="1">Uncharacterized protein</fullName>
    </submittedName>
</protein>